<organism evidence="1 2">
    <name type="scientific">Prosthecobacter algae</name>
    <dbReference type="NCBI Taxonomy" id="1144682"/>
    <lineage>
        <taxon>Bacteria</taxon>
        <taxon>Pseudomonadati</taxon>
        <taxon>Verrucomicrobiota</taxon>
        <taxon>Verrucomicrobiia</taxon>
        <taxon>Verrucomicrobiales</taxon>
        <taxon>Verrucomicrobiaceae</taxon>
        <taxon>Prosthecobacter</taxon>
    </lineage>
</organism>
<name>A0ABP9PBB4_9BACT</name>
<dbReference type="InterPro" id="IPR010296">
    <property type="entry name" value="DUF899_thioredox"/>
</dbReference>
<sequence length="289" mass="32770">MGRYSNETHIIIQGGIPMTAHRIGTQEEWLKERLELLKAEKELTRQSDELARQRQQLPWVPVAKDYRFMTEAGEAKLADLFQGRSQLLVYHFMFGPDYTAGCPSCSSIADGFNGIAVHLANHDVLLTAVSLAPLEKLVAFKKRMGWSFPWASSLGGDFNFDFCASYTEEQQRDGLEYNFTREPQQEWRDGKPGGGEGAEFEFATMCGVNTPTYLRQRPGMSAFIQEGGTIYHTYSTYSRGVDSLWGMYPWLDRAPLGRNEEGGVWWRHHDQYETASSQAGSCCQHPKRS</sequence>
<dbReference type="SUPFAM" id="SSF52833">
    <property type="entry name" value="Thioredoxin-like"/>
    <property type="match status" value="1"/>
</dbReference>
<protein>
    <submittedName>
        <fullName evidence="1">Thioredoxin family protein</fullName>
    </submittedName>
</protein>
<comment type="caution">
    <text evidence="1">The sequence shown here is derived from an EMBL/GenBank/DDBJ whole genome shotgun (WGS) entry which is preliminary data.</text>
</comment>
<keyword evidence="2" id="KW-1185">Reference proteome</keyword>
<evidence type="ECO:0000313" key="2">
    <source>
        <dbReference type="Proteomes" id="UP001499852"/>
    </source>
</evidence>
<dbReference type="InterPro" id="IPR036249">
    <property type="entry name" value="Thioredoxin-like_sf"/>
</dbReference>
<proteinExistence type="predicted"/>
<evidence type="ECO:0000313" key="1">
    <source>
        <dbReference type="EMBL" id="GAA5142941.1"/>
    </source>
</evidence>
<gene>
    <name evidence="1" type="ORF">GCM10023213_29790</name>
</gene>
<accession>A0ABP9PBB4</accession>
<dbReference type="Proteomes" id="UP001499852">
    <property type="component" value="Unassembled WGS sequence"/>
</dbReference>
<reference evidence="2" key="1">
    <citation type="journal article" date="2019" name="Int. J. Syst. Evol. Microbiol.">
        <title>The Global Catalogue of Microorganisms (GCM) 10K type strain sequencing project: providing services to taxonomists for standard genome sequencing and annotation.</title>
        <authorList>
            <consortium name="The Broad Institute Genomics Platform"/>
            <consortium name="The Broad Institute Genome Sequencing Center for Infectious Disease"/>
            <person name="Wu L."/>
            <person name="Ma J."/>
        </authorList>
    </citation>
    <scope>NUCLEOTIDE SEQUENCE [LARGE SCALE GENOMIC DNA]</scope>
    <source>
        <strain evidence="2">JCM 18053</strain>
    </source>
</reference>
<dbReference type="EMBL" id="BAABIA010000005">
    <property type="protein sequence ID" value="GAA5142941.1"/>
    <property type="molecule type" value="Genomic_DNA"/>
</dbReference>
<dbReference type="Pfam" id="PF05988">
    <property type="entry name" value="DUF899"/>
    <property type="match status" value="1"/>
</dbReference>